<organism evidence="1 2">
    <name type="scientific">candidate division CSSED10-310 bacterium</name>
    <dbReference type="NCBI Taxonomy" id="2855610"/>
    <lineage>
        <taxon>Bacteria</taxon>
        <taxon>Bacteria division CSSED10-310</taxon>
    </lineage>
</organism>
<comment type="caution">
    <text evidence="1">The sequence shown here is derived from an EMBL/GenBank/DDBJ whole genome shotgun (WGS) entry which is preliminary data.</text>
</comment>
<name>A0ABV6YXI2_UNCC1</name>
<evidence type="ECO:0008006" key="3">
    <source>
        <dbReference type="Google" id="ProtNLM"/>
    </source>
</evidence>
<accession>A0ABV6YXI2</accession>
<protein>
    <recommendedName>
        <fullName evidence="3">DUF4249 family protein</fullName>
    </recommendedName>
</protein>
<proteinExistence type="predicted"/>
<sequence length="280" mass="32028">MIDKTLKSKTASLIVFFVTLIFLSYFSCYDVMNHGLDGKGQISFSIILSKATIETHDITDIRLTVKQNGATVWTQTYDIDVNYAYIELDVGSGYTILAEALDRYGSVQCYGESDPFIVEAGKTTEVGFIELDCLATPTPTATRTPTFTPTPARAEIIIRSDPDPVPYSHYEDGYYYWLLYFYVEEKAGVGATLTEWYADYFDLDNDYLNTQEFSVQNFSDWFTMCDPKNGAYIEPFATLCTDFYFRRTSAKGWYAINHMRFTDDYGNDFWVEGRITLLDP</sequence>
<evidence type="ECO:0000313" key="2">
    <source>
        <dbReference type="Proteomes" id="UP001594351"/>
    </source>
</evidence>
<evidence type="ECO:0000313" key="1">
    <source>
        <dbReference type="EMBL" id="MFC1850914.1"/>
    </source>
</evidence>
<dbReference type="Proteomes" id="UP001594351">
    <property type="component" value="Unassembled WGS sequence"/>
</dbReference>
<keyword evidence="2" id="KW-1185">Reference proteome</keyword>
<gene>
    <name evidence="1" type="ORF">ACFL27_12030</name>
</gene>
<reference evidence="1 2" key="1">
    <citation type="submission" date="2024-09" db="EMBL/GenBank/DDBJ databases">
        <title>Laminarin stimulates single cell rates of sulfate reduction while oxygen inhibits transcriptomic activity in coastal marine sediment.</title>
        <authorList>
            <person name="Lindsay M."/>
            <person name="Orcutt B."/>
            <person name="Emerson D."/>
            <person name="Stepanauskas R."/>
            <person name="D'Angelo T."/>
        </authorList>
    </citation>
    <scope>NUCLEOTIDE SEQUENCE [LARGE SCALE GENOMIC DNA]</scope>
    <source>
        <strain evidence="1">SAG AM-311-K15</strain>
    </source>
</reference>
<dbReference type="EMBL" id="JBHPBY010000134">
    <property type="protein sequence ID" value="MFC1850914.1"/>
    <property type="molecule type" value="Genomic_DNA"/>
</dbReference>